<reference evidence="3 4" key="1">
    <citation type="journal article" date="2024" name="Int. J. Syst. Evol. Microbiol.">
        <title>Paenibacillus hexagrammi sp. nov., a novel bacterium isolated from the gut content of Hexagrammos agrammus.</title>
        <authorList>
            <person name="Jung H.K."/>
            <person name="Kim D.G."/>
            <person name="Zin H."/>
            <person name="Park J."/>
            <person name="Jung H."/>
            <person name="Kim Y.O."/>
            <person name="Kong H.J."/>
            <person name="Kim J.W."/>
            <person name="Kim Y.S."/>
        </authorList>
    </citation>
    <scope>NUCLEOTIDE SEQUENCE [LARGE SCALE GENOMIC DNA]</scope>
    <source>
        <strain evidence="3 4">YPD9-1</strain>
    </source>
</reference>
<dbReference type="CDD" id="cd14254">
    <property type="entry name" value="Dockerin_II"/>
    <property type="match status" value="1"/>
</dbReference>
<dbReference type="Gene3D" id="1.10.1330.10">
    <property type="entry name" value="Dockerin domain"/>
    <property type="match status" value="1"/>
</dbReference>
<dbReference type="Gene3D" id="1.20.1270.90">
    <property type="entry name" value="AF1782-like"/>
    <property type="match status" value="1"/>
</dbReference>
<dbReference type="EMBL" id="CP090978">
    <property type="protein sequence ID" value="UJF31415.1"/>
    <property type="molecule type" value="Genomic_DNA"/>
</dbReference>
<dbReference type="Gene3D" id="2.60.40.10">
    <property type="entry name" value="Immunoglobulins"/>
    <property type="match status" value="1"/>
</dbReference>
<protein>
    <submittedName>
        <fullName evidence="3">Cohesin domain-containing protein</fullName>
    </submittedName>
</protein>
<organism evidence="3 4">
    <name type="scientific">Paenibacillus hexagrammi</name>
    <dbReference type="NCBI Taxonomy" id="2908839"/>
    <lineage>
        <taxon>Bacteria</taxon>
        <taxon>Bacillati</taxon>
        <taxon>Bacillota</taxon>
        <taxon>Bacilli</taxon>
        <taxon>Bacillales</taxon>
        <taxon>Paenibacillaceae</taxon>
        <taxon>Paenibacillus</taxon>
    </lineage>
</organism>
<dbReference type="InterPro" id="IPR002102">
    <property type="entry name" value="Cohesin_dom"/>
</dbReference>
<dbReference type="Pfam" id="PF16403">
    <property type="entry name" value="Bact_surface_Ig-like"/>
    <property type="match status" value="1"/>
</dbReference>
<dbReference type="InterPro" id="IPR013320">
    <property type="entry name" value="ConA-like_dom_sf"/>
</dbReference>
<dbReference type="PROSITE" id="PS00018">
    <property type="entry name" value="EF_HAND_1"/>
    <property type="match status" value="1"/>
</dbReference>
<dbReference type="Gene3D" id="2.60.120.260">
    <property type="entry name" value="Galactose-binding domain-like"/>
    <property type="match status" value="1"/>
</dbReference>
<dbReference type="Gene3D" id="2.60.40.680">
    <property type="match status" value="1"/>
</dbReference>
<dbReference type="Proteomes" id="UP001649230">
    <property type="component" value="Chromosome"/>
</dbReference>
<dbReference type="CDD" id="cd08547">
    <property type="entry name" value="Type_II_cohesin"/>
    <property type="match status" value="1"/>
</dbReference>
<dbReference type="InterPro" id="IPR008965">
    <property type="entry name" value="CBM2/CBM3_carb-bd_dom_sf"/>
</dbReference>
<dbReference type="InterPro" id="IPR032179">
    <property type="entry name" value="Cry22Aa_Ig-like"/>
</dbReference>
<dbReference type="InterPro" id="IPR002105">
    <property type="entry name" value="Dockerin_1_rpt"/>
</dbReference>
<dbReference type="SUPFAM" id="SSF49384">
    <property type="entry name" value="Carbohydrate-binding domain"/>
    <property type="match status" value="1"/>
</dbReference>
<evidence type="ECO:0000259" key="1">
    <source>
        <dbReference type="PROSITE" id="PS50222"/>
    </source>
</evidence>
<proteinExistence type="predicted"/>
<dbReference type="SUPFAM" id="SSF63446">
    <property type="entry name" value="Type I dockerin domain"/>
    <property type="match status" value="1"/>
</dbReference>
<dbReference type="Gene3D" id="2.60.120.560">
    <property type="entry name" value="Exo-inulinase, domain 1"/>
    <property type="match status" value="1"/>
</dbReference>
<dbReference type="InterPro" id="IPR011081">
    <property type="entry name" value="Big_4"/>
</dbReference>
<dbReference type="InterPro" id="IPR016134">
    <property type="entry name" value="Dockerin_dom"/>
</dbReference>
<dbReference type="Pfam" id="PF21708">
    <property type="entry name" value="Glyco_hydro_59_C"/>
    <property type="match status" value="1"/>
</dbReference>
<dbReference type="Pfam" id="PF00404">
    <property type="entry name" value="Dockerin_1"/>
    <property type="match status" value="1"/>
</dbReference>
<name>A0ABY3SDC9_9BACL</name>
<evidence type="ECO:0000313" key="4">
    <source>
        <dbReference type="Proteomes" id="UP001649230"/>
    </source>
</evidence>
<dbReference type="Pfam" id="PF00963">
    <property type="entry name" value="Cohesin"/>
    <property type="match status" value="1"/>
</dbReference>
<dbReference type="InterPro" id="IPR002048">
    <property type="entry name" value="EF_hand_dom"/>
</dbReference>
<dbReference type="Pfam" id="PF07532">
    <property type="entry name" value="Big_4"/>
    <property type="match status" value="1"/>
</dbReference>
<dbReference type="InterPro" id="IPR049162">
    <property type="entry name" value="GH59_C"/>
</dbReference>
<keyword evidence="4" id="KW-1185">Reference proteome</keyword>
<accession>A0ABY3SDC9</accession>
<dbReference type="InterPro" id="IPR013783">
    <property type="entry name" value="Ig-like_fold"/>
</dbReference>
<sequence length="1004" mass="106360">MGLGGTWNNGDPVTAIGDYRWMNYKASADVSFENNSTQGGANYAAIGARYQGGGSSHTISGTPYVLKFWFDGGWQLLVNNSSVANGNVVTGSGGVTLNGFNSAYDAWHNIAVQVAGDEVTAYLDGVKLASYTDPSPKLTGRVDLASGYYNVRFDNLKVETVDGYAPYYSEHLDDLEMNDLAAAPAAKLMYSGAWSHQNGQGMYVYQRSISTSQGAGAALTYTFTGTGLDILGANDGSAKLEVTVDGQVVTKSAPTMASKEFYQTYTLRGLSYGEHTVQLKVISGTLNVDSVGVVSGEVKGAPDTAALGDAVTAAQSITRQDEFNESDWNLFEAVRGMAQNATTDPASYRLDQEGANQLAARLTYAQNLLFSDDVRELASPSYAATYVGTAPNLPQQVSATLADGSTKLVSVKWELDKVSFDTPYQTVAVTGTYGNLKTVCYVEVVPENMKYFVDLNATASGLTSGHSTSNTLGYASPAYTAIEALVTASGESLLNNAPDQIYNAANGWGHGGYDANGTPSVSYKGIVSGPYSKQSTTGIYTANQNGAAVTYTFDNLPAGDFTLTLGSYSWWSSNSRTEQVVLEHDNQSDQVDTITLDSSSYDAVKSYTFTMADPGKLTLKLVAAQSNQSPMLSFVGVAQVKQGETVVDKTELQALYDAYKGKENDGYDDTKWTTFQDALANALSVLNDESAAQETVGEALAALQNAVDGLQNSQEPDTVQPVITLVGDAIVHLENGAEYTDAGATAADNQDGDITSSIVTSITRDGNAVEAMDTSVAGTYTYHYNVGDAAGNTAAEVTRTVIVAPAALKAELHGPSSVMNGQSFDVTYGFNTVSSNVYAQDVTISYDPQQLEFVSASELSDDWTLLATSSDVSGKIRIIAARIGSQSENNGDLFKLSWKSKTAQSAYTSTLSLTNVTVADGSGAETGVEGTDFNIQVTVIQQTPGDLNSDSKFSIGDLALVASYYGKTSNDENWTEIYKNADMNNDGVIDIADIAAVARLILQN</sequence>
<feature type="domain" description="EF-hand" evidence="1">
    <location>
        <begin position="969"/>
        <end position="1004"/>
    </location>
</feature>
<dbReference type="SUPFAM" id="SSF49899">
    <property type="entry name" value="Concanavalin A-like lectins/glucanases"/>
    <property type="match status" value="1"/>
</dbReference>
<dbReference type="PROSITE" id="PS51766">
    <property type="entry name" value="DOCKERIN"/>
    <property type="match status" value="1"/>
</dbReference>
<feature type="domain" description="Dockerin" evidence="2">
    <location>
        <begin position="940"/>
        <end position="1004"/>
    </location>
</feature>
<evidence type="ECO:0000313" key="3">
    <source>
        <dbReference type="EMBL" id="UJF31415.1"/>
    </source>
</evidence>
<dbReference type="InterPro" id="IPR018247">
    <property type="entry name" value="EF_Hand_1_Ca_BS"/>
</dbReference>
<dbReference type="PROSITE" id="PS50222">
    <property type="entry name" value="EF_HAND_2"/>
    <property type="match status" value="1"/>
</dbReference>
<evidence type="ECO:0000259" key="2">
    <source>
        <dbReference type="PROSITE" id="PS51766"/>
    </source>
</evidence>
<dbReference type="InterPro" id="IPR036439">
    <property type="entry name" value="Dockerin_dom_sf"/>
</dbReference>
<gene>
    <name evidence="3" type="ORF">L0M14_16435</name>
</gene>